<name>A0A7R6R489_9FABA</name>
<dbReference type="EMBL" id="LC517996">
    <property type="protein sequence ID" value="BBU53526.1"/>
    <property type="molecule type" value="Genomic_DNA"/>
</dbReference>
<keyword evidence="1" id="KW-0812">Transmembrane</keyword>
<keyword evidence="2" id="KW-0934">Plastid</keyword>
<keyword evidence="2" id="KW-0150">Chloroplast</keyword>
<keyword evidence="1" id="KW-1133">Transmembrane helix</keyword>
<accession>A0A7R6R489</accession>
<geneLocation type="chloroplast" evidence="2"/>
<evidence type="ECO:0000313" key="2">
    <source>
        <dbReference type="EMBL" id="BBU53526.1"/>
    </source>
</evidence>
<organism evidence="2">
    <name type="scientific">Lathyrus tukhtensis</name>
    <dbReference type="NCBI Taxonomy" id="1276800"/>
    <lineage>
        <taxon>Eukaryota</taxon>
        <taxon>Viridiplantae</taxon>
        <taxon>Streptophyta</taxon>
        <taxon>Embryophyta</taxon>
        <taxon>Tracheophyta</taxon>
        <taxon>Spermatophyta</taxon>
        <taxon>Magnoliopsida</taxon>
        <taxon>eudicotyledons</taxon>
        <taxon>Gunneridae</taxon>
        <taxon>Pentapetalae</taxon>
        <taxon>rosids</taxon>
        <taxon>fabids</taxon>
        <taxon>Fabales</taxon>
        <taxon>Fabaceae</taxon>
        <taxon>Papilionoideae</taxon>
        <taxon>50 kb inversion clade</taxon>
        <taxon>NPAAA clade</taxon>
        <taxon>Hologalegina</taxon>
        <taxon>IRL clade</taxon>
        <taxon>Fabeae</taxon>
        <taxon>Lathyrus</taxon>
    </lineage>
</organism>
<sequence>MNPPNNKMNTPKNKKGVIVLWNLVFNEYLGFSIMRLLCIFVIEEITFLTMDQKRALFVGRVRYWGLVFGWNGSCIACFM</sequence>
<keyword evidence="1" id="KW-0472">Membrane</keyword>
<dbReference type="AlphaFoldDB" id="A0A7R6R489"/>
<reference evidence="2" key="1">
    <citation type="submission" date="2020-01" db="EMBL/GenBank/DDBJ databases">
        <title>Extensive survey of the ycf4 plastid gene throughout the IRLC legumes: robust evidence of its locus and lineage specific accelerated rate of evolution, pseudogenization and gene loss in the tribe Fabeae.</title>
        <authorList>
            <person name="Moghaddam M."/>
            <person name="Kazempour-Osaloo Sh."/>
        </authorList>
    </citation>
    <scope>NUCLEOTIDE SEQUENCE</scope>
</reference>
<proteinExistence type="predicted"/>
<protein>
    <submittedName>
        <fullName evidence="2">Photosystem I assembly protein Ycf4</fullName>
    </submittedName>
</protein>
<gene>
    <name evidence="2" type="primary">ycf4</name>
</gene>
<evidence type="ECO:0000256" key="1">
    <source>
        <dbReference type="SAM" id="Phobius"/>
    </source>
</evidence>
<feature type="transmembrane region" description="Helical" evidence="1">
    <location>
        <begin position="20"/>
        <end position="42"/>
    </location>
</feature>